<dbReference type="SUPFAM" id="SSF56204">
    <property type="entry name" value="Hect, E3 ligase catalytic domain"/>
    <property type="match status" value="1"/>
</dbReference>
<dbReference type="EC" id="2.3.2.26" evidence="2"/>
<comment type="catalytic activity">
    <reaction evidence="1">
        <text>S-ubiquitinyl-[E2 ubiquitin-conjugating enzyme]-L-cysteine + [acceptor protein]-L-lysine = [E2 ubiquitin-conjugating enzyme]-L-cysteine + N(6)-ubiquitinyl-[acceptor protein]-L-lysine.</text>
        <dbReference type="EC" id="2.3.2.26"/>
    </reaction>
</comment>
<dbReference type="Gene3D" id="3.90.1750.10">
    <property type="entry name" value="Hect, E3 ligase catalytic domains"/>
    <property type="match status" value="1"/>
</dbReference>
<gene>
    <name evidence="8" type="ORF">OIU77_013931</name>
</gene>
<evidence type="ECO:0000256" key="2">
    <source>
        <dbReference type="ARBA" id="ARBA00012485"/>
    </source>
</evidence>
<evidence type="ECO:0000313" key="8">
    <source>
        <dbReference type="EMBL" id="KAJ6312289.1"/>
    </source>
</evidence>
<protein>
    <recommendedName>
        <fullName evidence="2">HECT-type E3 ubiquitin transferase</fullName>
        <ecNumber evidence="2">2.3.2.26</ecNumber>
    </recommendedName>
</protein>
<dbReference type="Proteomes" id="UP001141253">
    <property type="component" value="Chromosome 10"/>
</dbReference>
<dbReference type="PANTHER" id="PTHR45700">
    <property type="entry name" value="UBIQUITIN-PROTEIN LIGASE E3C"/>
    <property type="match status" value="1"/>
</dbReference>
<evidence type="ECO:0000256" key="6">
    <source>
        <dbReference type="SAM" id="MobiDB-lite"/>
    </source>
</evidence>
<evidence type="ECO:0000256" key="3">
    <source>
        <dbReference type="ARBA" id="ARBA00022679"/>
    </source>
</evidence>
<evidence type="ECO:0000256" key="4">
    <source>
        <dbReference type="ARBA" id="ARBA00022786"/>
    </source>
</evidence>
<name>A0ABQ8ZWC0_9ROSI</name>
<feature type="compositionally biased region" description="Basic and acidic residues" evidence="6">
    <location>
        <begin position="8"/>
        <end position="23"/>
    </location>
</feature>
<evidence type="ECO:0000256" key="5">
    <source>
        <dbReference type="PROSITE-ProRule" id="PRU00104"/>
    </source>
</evidence>
<dbReference type="InterPro" id="IPR035983">
    <property type="entry name" value="Hect_E3_ubiquitin_ligase"/>
</dbReference>
<reference evidence="8" key="2">
    <citation type="journal article" date="2023" name="Int. J. Mol. Sci.">
        <title>De Novo Assembly and Annotation of 11 Diverse Shrub Willow (Salix) Genomes Reveals Novel Gene Organization in Sex-Linked Regions.</title>
        <authorList>
            <person name="Hyden B."/>
            <person name="Feng K."/>
            <person name="Yates T.B."/>
            <person name="Jawdy S."/>
            <person name="Cereghino C."/>
            <person name="Smart L.B."/>
            <person name="Muchero W."/>
        </authorList>
    </citation>
    <scope>NUCLEOTIDE SEQUENCE</scope>
    <source>
        <tissue evidence="8">Shoot tip</tissue>
    </source>
</reference>
<proteinExistence type="predicted"/>
<keyword evidence="4 5" id="KW-0833">Ubl conjugation pathway</keyword>
<feature type="domain" description="HECT" evidence="7">
    <location>
        <begin position="638"/>
        <end position="979"/>
    </location>
</feature>
<evidence type="ECO:0000313" key="9">
    <source>
        <dbReference type="Proteomes" id="UP001141253"/>
    </source>
</evidence>
<keyword evidence="3" id="KW-0808">Transferase</keyword>
<sequence>MYFSGDPSTRKRVDLGGRSSKERDRQKLLEQTRLERNRRLWVKQQNASALIIQKWFRGRKAVEAEHSRVREQFYGTYGKHCQNVDRHSFGPDSEFLRQLLFFFNAQNNDDFTILVETCRLLLQNVRDSGDIVSLFAGVNYSTKHALVGYRVKQLALTCIWAIYQNRKQLKDQLVTVSRDSSLTATLLLEAVVLLIDPKLPWACKVVGYLLQKNAFALFREIVLTGKENTRTSILKEIFATQGLSQHYIHQMAQCVRNVLPNDVSVECPGYACLLGNTVETAGAALSHANCSFEMAIDLAAVTTFLLQALPPIKSSSPEIRQSSTMDEDDMALPDEMEIVLNKDLEQQIAHAMHSRFLLQLTSVLFGGISRVSNSNHGLDDKEVRAIGAACGFLHVAFNTLPVERMMTVLAFRTELVQVLWNFMKQCNENKKWPSLPEQLSYLPGDVPGWLLPLAVFCPVYKYMLMLVGNEEFYEQEKPLSLKDVRCLIVILRQALWHLLWVNPVSHSNSVKLVKNTSPYNGNPVESIKQRVSLVASELLSQLQDWNNRQQFAPPSDFHADGVDDSFISQAIIDGTKANDIMKQAPFLVPFTTRVKIFNSQLLAIRQRQGSHGVFTRNRFRIRRDHILEDAYNQMSALSEEDLRGLIRVSFINEFGVEEAGIDGGGIFKDFMENITRAAFDVQYGLFKETSDHLLYPNPGSGMIHEQHLQFFHFLGTLLAKAMFEGILVDIPFATFFLSKLKQKYNYLNDLPSLDQELYRHLIFLKRYQGDISDLELYFVIVNNEYGEQTEEELLPGGRNQRVTNDNVIPFTHLVSNYRLNYQIRLQSSYFMRGFQQLIKKEWIDMFNEHELQLLISGSLDSLDIDDLRLHTNYAGGYHSEHFVIEMFWEVLKGFSLENQKNFLKFVTGCSRGPLLGFKYLEPVFCIQRAGGTASEEALDRLPTSATCMNLLKLPPYRSKEQLATKLLYSINADAGFDLS</sequence>
<accession>A0ABQ8ZWC0</accession>
<organism evidence="8 9">
    <name type="scientific">Salix suchowensis</name>
    <dbReference type="NCBI Taxonomy" id="1278906"/>
    <lineage>
        <taxon>Eukaryota</taxon>
        <taxon>Viridiplantae</taxon>
        <taxon>Streptophyta</taxon>
        <taxon>Embryophyta</taxon>
        <taxon>Tracheophyta</taxon>
        <taxon>Spermatophyta</taxon>
        <taxon>Magnoliopsida</taxon>
        <taxon>eudicotyledons</taxon>
        <taxon>Gunneridae</taxon>
        <taxon>Pentapetalae</taxon>
        <taxon>rosids</taxon>
        <taxon>fabids</taxon>
        <taxon>Malpighiales</taxon>
        <taxon>Salicaceae</taxon>
        <taxon>Saliceae</taxon>
        <taxon>Salix</taxon>
    </lineage>
</organism>
<feature type="region of interest" description="Disordered" evidence="6">
    <location>
        <begin position="1"/>
        <end position="23"/>
    </location>
</feature>
<dbReference type="EMBL" id="JAPFFI010000024">
    <property type="protein sequence ID" value="KAJ6312289.1"/>
    <property type="molecule type" value="Genomic_DNA"/>
</dbReference>
<evidence type="ECO:0000256" key="1">
    <source>
        <dbReference type="ARBA" id="ARBA00000885"/>
    </source>
</evidence>
<reference evidence="8" key="1">
    <citation type="submission" date="2022-10" db="EMBL/GenBank/DDBJ databases">
        <authorList>
            <person name="Hyden B.L."/>
            <person name="Feng K."/>
            <person name="Yates T."/>
            <person name="Jawdy S."/>
            <person name="Smart L.B."/>
            <person name="Muchero W."/>
        </authorList>
    </citation>
    <scope>NUCLEOTIDE SEQUENCE</scope>
    <source>
        <tissue evidence="8">Shoot tip</tissue>
    </source>
</reference>
<feature type="active site" description="Glycyl thioester intermediate" evidence="5">
    <location>
        <position position="947"/>
    </location>
</feature>
<dbReference type="PANTHER" id="PTHR45700:SF6">
    <property type="entry name" value="E3 UBIQUITIN-PROTEIN LIGASE UPL6"/>
    <property type="match status" value="1"/>
</dbReference>
<keyword evidence="9" id="KW-1185">Reference proteome</keyword>
<dbReference type="InterPro" id="IPR044611">
    <property type="entry name" value="E3A/B/C-like"/>
</dbReference>
<dbReference type="CDD" id="cd00078">
    <property type="entry name" value="HECTc"/>
    <property type="match status" value="1"/>
</dbReference>
<dbReference type="SMART" id="SM00119">
    <property type="entry name" value="HECTc"/>
    <property type="match status" value="1"/>
</dbReference>
<dbReference type="Pfam" id="PF00632">
    <property type="entry name" value="HECT"/>
    <property type="match status" value="1"/>
</dbReference>
<dbReference type="Gene3D" id="3.30.2160.10">
    <property type="entry name" value="Hect, E3 ligase catalytic domain"/>
    <property type="match status" value="1"/>
</dbReference>
<evidence type="ECO:0000259" key="7">
    <source>
        <dbReference type="PROSITE" id="PS50237"/>
    </source>
</evidence>
<dbReference type="PROSITE" id="PS50237">
    <property type="entry name" value="HECT"/>
    <property type="match status" value="1"/>
</dbReference>
<dbReference type="InterPro" id="IPR000569">
    <property type="entry name" value="HECT_dom"/>
</dbReference>
<comment type="caution">
    <text evidence="8">The sequence shown here is derived from an EMBL/GenBank/DDBJ whole genome shotgun (WGS) entry which is preliminary data.</text>
</comment>
<dbReference type="Gene3D" id="3.30.2410.10">
    <property type="entry name" value="Hect, E3 ligase catalytic domain"/>
    <property type="match status" value="1"/>
</dbReference>